<comment type="caution">
    <text evidence="4">The sequence shown here is derived from an EMBL/GenBank/DDBJ whole genome shotgun (WGS) entry which is preliminary data.</text>
</comment>
<feature type="domain" description="Squalene cyclase N-terminal" evidence="3">
    <location>
        <begin position="99"/>
        <end position="226"/>
    </location>
</feature>
<evidence type="ECO:0000259" key="3">
    <source>
        <dbReference type="Pfam" id="PF13249"/>
    </source>
</evidence>
<evidence type="ECO:0000256" key="2">
    <source>
        <dbReference type="SAM" id="MobiDB-lite"/>
    </source>
</evidence>
<dbReference type="GO" id="GO:0031559">
    <property type="term" value="F:oxidosqualene cyclase activity"/>
    <property type="evidence" value="ECO:0007669"/>
    <property type="project" value="UniProtKB-ARBA"/>
</dbReference>
<dbReference type="InterPro" id="IPR018333">
    <property type="entry name" value="Squalene_cyclase"/>
</dbReference>
<dbReference type="Gene3D" id="1.50.10.20">
    <property type="match status" value="1"/>
</dbReference>
<evidence type="ECO:0000313" key="4">
    <source>
        <dbReference type="EMBL" id="KAG6480160.1"/>
    </source>
</evidence>
<name>A0A8J5K9U6_ZINOF</name>
<dbReference type="PANTHER" id="PTHR11764">
    <property type="entry name" value="TERPENE CYCLASE/MUTASE FAMILY MEMBER"/>
    <property type="match status" value="1"/>
</dbReference>
<dbReference type="AlphaFoldDB" id="A0A8J5K9U6"/>
<feature type="compositionally biased region" description="Basic and acidic residues" evidence="2">
    <location>
        <begin position="232"/>
        <end position="256"/>
    </location>
</feature>
<feature type="compositionally biased region" description="Basic and acidic residues" evidence="2">
    <location>
        <begin position="264"/>
        <end position="291"/>
    </location>
</feature>
<evidence type="ECO:0000256" key="1">
    <source>
        <dbReference type="ARBA" id="ARBA00009755"/>
    </source>
</evidence>
<dbReference type="PANTHER" id="PTHR11764:SF20">
    <property type="entry name" value="LANOSTEROL SYNTHASE"/>
    <property type="match status" value="1"/>
</dbReference>
<dbReference type="EMBL" id="JACMSC010000017">
    <property type="protein sequence ID" value="KAG6480160.1"/>
    <property type="molecule type" value="Genomic_DNA"/>
</dbReference>
<gene>
    <name evidence="4" type="ORF">ZIOFF_063638</name>
</gene>
<dbReference type="GO" id="GO:0005811">
    <property type="term" value="C:lipid droplet"/>
    <property type="evidence" value="ECO:0007669"/>
    <property type="project" value="InterPro"/>
</dbReference>
<accession>A0A8J5K9U6</accession>
<keyword evidence="5" id="KW-1185">Reference proteome</keyword>
<proteinExistence type="inferred from homology"/>
<comment type="similarity">
    <text evidence="1">Belongs to the terpene cyclase/mutase family.</text>
</comment>
<feature type="region of interest" description="Disordered" evidence="2">
    <location>
        <begin position="232"/>
        <end position="299"/>
    </location>
</feature>
<dbReference type="GO" id="GO:0016104">
    <property type="term" value="P:triterpenoid biosynthetic process"/>
    <property type="evidence" value="ECO:0007669"/>
    <property type="project" value="InterPro"/>
</dbReference>
<dbReference type="Pfam" id="PF13249">
    <property type="entry name" value="SQHop_cyclase_N"/>
    <property type="match status" value="1"/>
</dbReference>
<sequence length="299" mass="34286">MWRLKIAEGGSPWLRTTNNHAGRQVWEFDPSLGTPEEIEEVERAREAFRESRFEKKNSADLLMRMQFAKENPLEMDYPIIRIEDDEDVTEEALVTSLRKAISIFSTHQAHDGHWPGEFAGPMFFLPGLIITLHVTGTLNTVLTPEHQKEIRRYLYNHQNRDGGWGFHIEGRSTMFGSALCYVTLRLLGQGPDDGDGAMEKGREWILDHGSATCTTSWGKIWLSKALHDDGEWQVKPKDDLPSRGIPAEKNRSETERRRRARKREGREGKRLVRWGREGFGEKSEAKQRLEEGDASPPAH</sequence>
<dbReference type="InterPro" id="IPR032697">
    <property type="entry name" value="SQ_cyclase_N"/>
</dbReference>
<reference evidence="4 5" key="1">
    <citation type="submission" date="2020-08" db="EMBL/GenBank/DDBJ databases">
        <title>Plant Genome Project.</title>
        <authorList>
            <person name="Zhang R.-G."/>
        </authorList>
    </citation>
    <scope>NUCLEOTIDE SEQUENCE [LARGE SCALE GENOMIC DNA]</scope>
    <source>
        <tissue evidence="4">Rhizome</tissue>
    </source>
</reference>
<dbReference type="Proteomes" id="UP000734854">
    <property type="component" value="Unassembled WGS sequence"/>
</dbReference>
<protein>
    <recommendedName>
        <fullName evidence="3">Squalene cyclase N-terminal domain-containing protein</fullName>
    </recommendedName>
</protein>
<organism evidence="4 5">
    <name type="scientific">Zingiber officinale</name>
    <name type="common">Ginger</name>
    <name type="synonym">Amomum zingiber</name>
    <dbReference type="NCBI Taxonomy" id="94328"/>
    <lineage>
        <taxon>Eukaryota</taxon>
        <taxon>Viridiplantae</taxon>
        <taxon>Streptophyta</taxon>
        <taxon>Embryophyta</taxon>
        <taxon>Tracheophyta</taxon>
        <taxon>Spermatophyta</taxon>
        <taxon>Magnoliopsida</taxon>
        <taxon>Liliopsida</taxon>
        <taxon>Zingiberales</taxon>
        <taxon>Zingiberaceae</taxon>
        <taxon>Zingiber</taxon>
    </lineage>
</organism>
<evidence type="ECO:0000313" key="5">
    <source>
        <dbReference type="Proteomes" id="UP000734854"/>
    </source>
</evidence>
<dbReference type="SUPFAM" id="SSF81853">
    <property type="entry name" value="Family 10 polysaccharide lyase"/>
    <property type="match status" value="1"/>
</dbReference>